<dbReference type="RefSeq" id="XP_053028698.1">
    <property type="nucleotide sequence ID" value="XM_053164717.1"/>
</dbReference>
<proteinExistence type="predicted"/>
<evidence type="ECO:0000313" key="3">
    <source>
        <dbReference type="Proteomes" id="UP001164743"/>
    </source>
</evidence>
<feature type="region of interest" description="Disordered" evidence="1">
    <location>
        <begin position="30"/>
        <end position="52"/>
    </location>
</feature>
<gene>
    <name evidence="2" type="ORF">PtA15_18A201</name>
</gene>
<protein>
    <submittedName>
        <fullName evidence="2">Uncharacterized protein</fullName>
    </submittedName>
</protein>
<evidence type="ECO:0000256" key="1">
    <source>
        <dbReference type="SAM" id="MobiDB-lite"/>
    </source>
</evidence>
<sequence>MSSFRRNKFCPCFHVLKDCNEPLEIYIEHAHDSPPSSATPHRTGSSTSGVDGVGSSNLNPVLRAGYVVLQQDLIKYTMETFTATLFDQHRGQNLVPCSSCCMEIKAFILAAAW</sequence>
<evidence type="ECO:0000313" key="2">
    <source>
        <dbReference type="EMBL" id="WAQ93143.1"/>
    </source>
</evidence>
<dbReference type="EMBL" id="CP110438">
    <property type="protein sequence ID" value="WAQ93143.1"/>
    <property type="molecule type" value="Genomic_DNA"/>
</dbReference>
<organism evidence="2 3">
    <name type="scientific">Puccinia triticina</name>
    <dbReference type="NCBI Taxonomy" id="208348"/>
    <lineage>
        <taxon>Eukaryota</taxon>
        <taxon>Fungi</taxon>
        <taxon>Dikarya</taxon>
        <taxon>Basidiomycota</taxon>
        <taxon>Pucciniomycotina</taxon>
        <taxon>Pucciniomycetes</taxon>
        <taxon>Pucciniales</taxon>
        <taxon>Pucciniaceae</taxon>
        <taxon>Puccinia</taxon>
    </lineage>
</organism>
<keyword evidence="3" id="KW-1185">Reference proteome</keyword>
<name>A0ABY7D656_9BASI</name>
<reference evidence="2" key="1">
    <citation type="submission" date="2022-10" db="EMBL/GenBank/DDBJ databases">
        <title>Puccinia triticina Genome sequencing and assembly.</title>
        <authorList>
            <person name="Li C."/>
        </authorList>
    </citation>
    <scope>NUCLEOTIDE SEQUENCE</scope>
    <source>
        <strain evidence="2">Pt15</strain>
    </source>
</reference>
<dbReference type="GeneID" id="77805612"/>
<feature type="compositionally biased region" description="Low complexity" evidence="1">
    <location>
        <begin position="43"/>
        <end position="52"/>
    </location>
</feature>
<dbReference type="Proteomes" id="UP001164743">
    <property type="component" value="Chromosome 18A"/>
</dbReference>
<accession>A0ABY7D656</accession>